<dbReference type="InterPro" id="IPR036271">
    <property type="entry name" value="Tet_transcr_reg_TetR-rel_C_sf"/>
</dbReference>
<dbReference type="SUPFAM" id="SSF48498">
    <property type="entry name" value="Tetracyclin repressor-like, C-terminal domain"/>
    <property type="match status" value="1"/>
</dbReference>
<feature type="DNA-binding region" description="H-T-H motif" evidence="2">
    <location>
        <begin position="34"/>
        <end position="53"/>
    </location>
</feature>
<feature type="domain" description="HTH tetR-type" evidence="3">
    <location>
        <begin position="11"/>
        <end position="71"/>
    </location>
</feature>
<evidence type="ECO:0000259" key="3">
    <source>
        <dbReference type="PROSITE" id="PS50977"/>
    </source>
</evidence>
<dbReference type="InterPro" id="IPR009057">
    <property type="entry name" value="Homeodomain-like_sf"/>
</dbReference>
<accession>A0A853DM11</accession>
<dbReference type="InterPro" id="IPR050109">
    <property type="entry name" value="HTH-type_TetR-like_transc_reg"/>
</dbReference>
<dbReference type="InterPro" id="IPR041490">
    <property type="entry name" value="KstR2_TetR_C"/>
</dbReference>
<dbReference type="PANTHER" id="PTHR30055:SF200">
    <property type="entry name" value="HTH-TYPE TRANSCRIPTIONAL REPRESSOR BDCR"/>
    <property type="match status" value="1"/>
</dbReference>
<reference evidence="4 5" key="1">
    <citation type="submission" date="2020-07" db="EMBL/GenBank/DDBJ databases">
        <title>Sequencing the genomes of 1000 actinobacteria strains.</title>
        <authorList>
            <person name="Klenk H.-P."/>
        </authorList>
    </citation>
    <scope>NUCLEOTIDE SEQUENCE [LARGE SCALE GENOMIC DNA]</scope>
    <source>
        <strain evidence="4 5">DSM 29531</strain>
    </source>
</reference>
<evidence type="ECO:0000256" key="1">
    <source>
        <dbReference type="ARBA" id="ARBA00023125"/>
    </source>
</evidence>
<dbReference type="AlphaFoldDB" id="A0A853DM11"/>
<comment type="caution">
    <text evidence="4">The sequence shown here is derived from an EMBL/GenBank/DDBJ whole genome shotgun (WGS) entry which is preliminary data.</text>
</comment>
<dbReference type="Proteomes" id="UP000571817">
    <property type="component" value="Unassembled WGS sequence"/>
</dbReference>
<dbReference type="Pfam" id="PF17932">
    <property type="entry name" value="TetR_C_24"/>
    <property type="match status" value="1"/>
</dbReference>
<evidence type="ECO:0000313" key="5">
    <source>
        <dbReference type="Proteomes" id="UP000571817"/>
    </source>
</evidence>
<name>A0A853DM11_9MICO</name>
<organism evidence="4 5">
    <name type="scientific">Allobranchiibius huperziae</name>
    <dbReference type="NCBI Taxonomy" id="1874116"/>
    <lineage>
        <taxon>Bacteria</taxon>
        <taxon>Bacillati</taxon>
        <taxon>Actinomycetota</taxon>
        <taxon>Actinomycetes</taxon>
        <taxon>Micrococcales</taxon>
        <taxon>Dermacoccaceae</taxon>
        <taxon>Allobranchiibius</taxon>
    </lineage>
</organism>
<dbReference type="PANTHER" id="PTHR30055">
    <property type="entry name" value="HTH-TYPE TRANSCRIPTIONAL REGULATOR RUTR"/>
    <property type="match status" value="1"/>
</dbReference>
<protein>
    <submittedName>
        <fullName evidence="4">AcrR family transcriptional regulator</fullName>
    </submittedName>
</protein>
<dbReference type="Gene3D" id="1.10.357.10">
    <property type="entry name" value="Tetracycline Repressor, domain 2"/>
    <property type="match status" value="1"/>
</dbReference>
<gene>
    <name evidence="4" type="ORF">HNR15_002734</name>
</gene>
<dbReference type="GO" id="GO:0000976">
    <property type="term" value="F:transcription cis-regulatory region binding"/>
    <property type="evidence" value="ECO:0007669"/>
    <property type="project" value="TreeGrafter"/>
</dbReference>
<dbReference type="PROSITE" id="PS50977">
    <property type="entry name" value="HTH_TETR_2"/>
    <property type="match status" value="1"/>
</dbReference>
<dbReference type="RefSeq" id="WP_179482699.1">
    <property type="nucleotide sequence ID" value="NZ_JACCFW010000001.1"/>
</dbReference>
<proteinExistence type="predicted"/>
<dbReference type="SUPFAM" id="SSF46689">
    <property type="entry name" value="Homeodomain-like"/>
    <property type="match status" value="1"/>
</dbReference>
<dbReference type="PRINTS" id="PR00455">
    <property type="entry name" value="HTHTETR"/>
</dbReference>
<dbReference type="InterPro" id="IPR001647">
    <property type="entry name" value="HTH_TetR"/>
</dbReference>
<dbReference type="EMBL" id="JACCFW010000001">
    <property type="protein sequence ID" value="NYJ75771.1"/>
    <property type="molecule type" value="Genomic_DNA"/>
</dbReference>
<keyword evidence="1 2" id="KW-0238">DNA-binding</keyword>
<dbReference type="GO" id="GO:0003700">
    <property type="term" value="F:DNA-binding transcription factor activity"/>
    <property type="evidence" value="ECO:0007669"/>
    <property type="project" value="TreeGrafter"/>
</dbReference>
<dbReference type="Pfam" id="PF00440">
    <property type="entry name" value="TetR_N"/>
    <property type="match status" value="1"/>
</dbReference>
<evidence type="ECO:0000256" key="2">
    <source>
        <dbReference type="PROSITE-ProRule" id="PRU00335"/>
    </source>
</evidence>
<evidence type="ECO:0000313" key="4">
    <source>
        <dbReference type="EMBL" id="NYJ75771.1"/>
    </source>
</evidence>
<keyword evidence="5" id="KW-1185">Reference proteome</keyword>
<sequence length="198" mass="21222">MSAAIPAPPARAARDRLLDAARTSFADKGFHGTTTRDIAAAAGMSPAAVYVHHRTKESLLHELSLEGHRATMASLDAAVHDCPDDAVALLHAWVTAFVTGHALGHTTARIVNYELEALTPEHRVEVELWRSRIQDSLIDILERGCHAGEFAVGDTHVAASAIAGMGVDVARWFRDDAGTAATDLAREFADLAVRMVRA</sequence>